<protein>
    <recommendedName>
        <fullName evidence="4">Outer membrane protein OmpA-like transmembrane domain-containing protein</fullName>
    </recommendedName>
</protein>
<dbReference type="AlphaFoldDB" id="A0AB39HH97"/>
<comment type="similarity">
    <text evidence="1">Belongs to the outer membrane OOP (TC 1.B.6) superfamily. OmpA family.</text>
</comment>
<evidence type="ECO:0000256" key="3">
    <source>
        <dbReference type="SAM" id="SignalP"/>
    </source>
</evidence>
<name>A0AB39HH97_9VIBR</name>
<dbReference type="Pfam" id="PF01389">
    <property type="entry name" value="OmpA_membrane"/>
    <property type="match status" value="1"/>
</dbReference>
<dbReference type="KEGG" id="vih:AB0763_05690"/>
<accession>A0AB39HH97</accession>
<evidence type="ECO:0000256" key="2">
    <source>
        <dbReference type="ARBA" id="ARBA00023114"/>
    </source>
</evidence>
<keyword evidence="2" id="KW-0813">Transport</keyword>
<keyword evidence="2" id="KW-0406">Ion transport</keyword>
<keyword evidence="3" id="KW-0732">Signal</keyword>
<dbReference type="GO" id="GO:0015288">
    <property type="term" value="F:porin activity"/>
    <property type="evidence" value="ECO:0007669"/>
    <property type="project" value="UniProtKB-KW"/>
</dbReference>
<dbReference type="InterPro" id="IPR000498">
    <property type="entry name" value="OmpA-like_TM_dom"/>
</dbReference>
<gene>
    <name evidence="5" type="ORF">AB0763_05690</name>
</gene>
<sequence>MKNILPLSLVCLLSPASSLANIGNLYANTGASLVQHDGKQEAGYFYQVGFNQPLSRFLSVDINWHHVETLDSSVDDNSDDFAKQYDAYSVGLRVDQPVGWFSVYGKAGGSYIESETTFWNSTTSSQETTKEDDIQPYASAGVSFSTPSAQNLTIGAAIHYQWLDNGDYSTSLTAGANLAF</sequence>
<dbReference type="Gene3D" id="2.40.160.20">
    <property type="match status" value="1"/>
</dbReference>
<proteinExistence type="inferred from homology"/>
<keyword evidence="2" id="KW-0812">Transmembrane</keyword>
<evidence type="ECO:0000259" key="4">
    <source>
        <dbReference type="Pfam" id="PF01389"/>
    </source>
</evidence>
<feature type="domain" description="Outer membrane protein OmpA-like transmembrane" evidence="4">
    <location>
        <begin position="101"/>
        <end position="165"/>
    </location>
</feature>
<organism evidence="5">
    <name type="scientific">Vibrio sp. HB236076</name>
    <dbReference type="NCBI Taxonomy" id="3232307"/>
    <lineage>
        <taxon>Bacteria</taxon>
        <taxon>Pseudomonadati</taxon>
        <taxon>Pseudomonadota</taxon>
        <taxon>Gammaproteobacteria</taxon>
        <taxon>Vibrionales</taxon>
        <taxon>Vibrionaceae</taxon>
        <taxon>Vibrio</taxon>
    </lineage>
</organism>
<evidence type="ECO:0000313" key="5">
    <source>
        <dbReference type="EMBL" id="XDK26129.1"/>
    </source>
</evidence>
<feature type="chain" id="PRO_5044327589" description="Outer membrane protein OmpA-like transmembrane domain-containing protein" evidence="3">
    <location>
        <begin position="21"/>
        <end position="180"/>
    </location>
</feature>
<dbReference type="RefSeq" id="WP_306101703.1">
    <property type="nucleotide sequence ID" value="NZ_CP162601.1"/>
</dbReference>
<dbReference type="InterPro" id="IPR011250">
    <property type="entry name" value="OMP/PagP_B-barrel"/>
</dbReference>
<dbReference type="GO" id="GO:0009279">
    <property type="term" value="C:cell outer membrane"/>
    <property type="evidence" value="ECO:0007669"/>
    <property type="project" value="InterPro"/>
</dbReference>
<evidence type="ECO:0000256" key="1">
    <source>
        <dbReference type="ARBA" id="ARBA00005710"/>
    </source>
</evidence>
<dbReference type="EMBL" id="CP162601">
    <property type="protein sequence ID" value="XDK26129.1"/>
    <property type="molecule type" value="Genomic_DNA"/>
</dbReference>
<dbReference type="SUPFAM" id="SSF56925">
    <property type="entry name" value="OMPA-like"/>
    <property type="match status" value="1"/>
</dbReference>
<feature type="signal peptide" evidence="3">
    <location>
        <begin position="1"/>
        <end position="20"/>
    </location>
</feature>
<reference evidence="5" key="1">
    <citation type="submission" date="2024-07" db="EMBL/GenBank/DDBJ databases">
        <title>Genome Analysis of a Potential Novel Vibrio Species Secreting pH- and Thermo-stable Alginate Lyase and its Application in Producing Alginate Oligosaccharides.</title>
        <authorList>
            <person name="Huang H."/>
            <person name="Bao K."/>
        </authorList>
    </citation>
    <scope>NUCLEOTIDE SEQUENCE</scope>
    <source>
        <strain evidence="5">HB236076</strain>
    </source>
</reference>
<dbReference type="GO" id="GO:0046930">
    <property type="term" value="C:pore complex"/>
    <property type="evidence" value="ECO:0007669"/>
    <property type="project" value="UniProtKB-KW"/>
</dbReference>
<keyword evidence="2" id="KW-0626">Porin</keyword>